<accession>A0AA39U1J8</accession>
<feature type="compositionally biased region" description="Acidic residues" evidence="1">
    <location>
        <begin position="355"/>
        <end position="396"/>
    </location>
</feature>
<gene>
    <name evidence="2" type="ORF">DIS24_g12572</name>
</gene>
<keyword evidence="3" id="KW-1185">Reference proteome</keyword>
<feature type="compositionally biased region" description="Polar residues" evidence="1">
    <location>
        <begin position="1"/>
        <end position="17"/>
    </location>
</feature>
<feature type="region of interest" description="Disordered" evidence="1">
    <location>
        <begin position="355"/>
        <end position="410"/>
    </location>
</feature>
<name>A0AA39U1J8_9PEZI</name>
<dbReference type="AlphaFoldDB" id="A0AA39U1J8"/>
<sequence>MQRPYSNTFTPINNPMDQTHERDEHLFDDEDDNMDLSGLPHGDLLPDTSHDPAWEPDYDSYELPDAAPPSYEESTSGGGGGGGGGGIDLDPSTLTATDPQTFFSPTASSQPQPGPQPRPARPRLRRVLARISSSSPPSPPLPPVTTYSSAHSPPRQTVHDRTTSTTSSSSSSSESPDGGVPLSATATAATTTVPALICQHAVPLPPPGQPIPPRCPPCVTIMHRAYTLQMKMEWDLARLDPDTSHAERSAACRAYFRARADEQNYQDGLEDGGRAEEALRREAATAARRHRGAGRAVFFEAGTPLVSRGRPGAAFKRESRCYVPGRWAGEWEDTSGMRQSFSEYYDVMADYDEEVIEDEDDDGGEEEEEYYDEDDDEKHDDEDDEEMCDDEDDDEEYKYYEHEGYAAGME</sequence>
<dbReference type="EMBL" id="JAUJDW010000308">
    <property type="protein sequence ID" value="KAK0609030.1"/>
    <property type="molecule type" value="Genomic_DNA"/>
</dbReference>
<evidence type="ECO:0000313" key="2">
    <source>
        <dbReference type="EMBL" id="KAK0609030.1"/>
    </source>
</evidence>
<dbReference type="Proteomes" id="UP001175001">
    <property type="component" value="Unassembled WGS sequence"/>
</dbReference>
<feature type="compositionally biased region" description="Polar residues" evidence="1">
    <location>
        <begin position="145"/>
        <end position="155"/>
    </location>
</feature>
<organism evidence="2 3">
    <name type="scientific">Lasiodiplodia hormozganensis</name>
    <dbReference type="NCBI Taxonomy" id="869390"/>
    <lineage>
        <taxon>Eukaryota</taxon>
        <taxon>Fungi</taxon>
        <taxon>Dikarya</taxon>
        <taxon>Ascomycota</taxon>
        <taxon>Pezizomycotina</taxon>
        <taxon>Dothideomycetes</taxon>
        <taxon>Dothideomycetes incertae sedis</taxon>
        <taxon>Botryosphaeriales</taxon>
        <taxon>Botryosphaeriaceae</taxon>
        <taxon>Lasiodiplodia</taxon>
    </lineage>
</organism>
<feature type="region of interest" description="Disordered" evidence="1">
    <location>
        <begin position="1"/>
        <end position="183"/>
    </location>
</feature>
<evidence type="ECO:0000313" key="3">
    <source>
        <dbReference type="Proteomes" id="UP001175001"/>
    </source>
</evidence>
<protein>
    <submittedName>
        <fullName evidence="2">Uncharacterized protein</fullName>
    </submittedName>
</protein>
<reference evidence="2" key="1">
    <citation type="submission" date="2023-06" db="EMBL/GenBank/DDBJ databases">
        <title>Multi-omics analyses reveal the molecular pathogenesis toolkit of Lasiodiplodia hormozganensis, a cross-kingdom pathogen.</title>
        <authorList>
            <person name="Felix C."/>
            <person name="Meneses R."/>
            <person name="Goncalves M.F.M."/>
            <person name="Tilleman L."/>
            <person name="Duarte A.S."/>
            <person name="Jorrin-Novo J.V."/>
            <person name="Van De Peer Y."/>
            <person name="Deforce D."/>
            <person name="Van Nieuwerburgh F."/>
            <person name="Esteves A.C."/>
            <person name="Alves A."/>
        </authorList>
    </citation>
    <scope>NUCLEOTIDE SEQUENCE</scope>
    <source>
        <strain evidence="2">CBS 339.90</strain>
    </source>
</reference>
<evidence type="ECO:0000256" key="1">
    <source>
        <dbReference type="SAM" id="MobiDB-lite"/>
    </source>
</evidence>
<proteinExistence type="predicted"/>
<comment type="caution">
    <text evidence="2">The sequence shown here is derived from an EMBL/GenBank/DDBJ whole genome shotgun (WGS) entry which is preliminary data.</text>
</comment>
<feature type="compositionally biased region" description="Polar residues" evidence="1">
    <location>
        <begin position="92"/>
        <end position="103"/>
    </location>
</feature>
<feature type="compositionally biased region" description="Low complexity" evidence="1">
    <location>
        <begin position="163"/>
        <end position="175"/>
    </location>
</feature>
<feature type="compositionally biased region" description="Gly residues" evidence="1">
    <location>
        <begin position="76"/>
        <end position="87"/>
    </location>
</feature>